<dbReference type="InterPro" id="IPR025986">
    <property type="entry name" value="RPAP3-like_C"/>
</dbReference>
<dbReference type="GO" id="GO:0003351">
    <property type="term" value="P:epithelial cilium movement involved in extracellular fluid movement"/>
    <property type="evidence" value="ECO:0007669"/>
    <property type="project" value="TreeGrafter"/>
</dbReference>
<feature type="domain" description="Dynein attachment factor N-terminal" evidence="12">
    <location>
        <begin position="8"/>
        <end position="74"/>
    </location>
</feature>
<evidence type="ECO:0008006" key="15">
    <source>
        <dbReference type="Google" id="ProtNLM"/>
    </source>
</evidence>
<dbReference type="GO" id="GO:0005576">
    <property type="term" value="C:extracellular region"/>
    <property type="evidence" value="ECO:0007669"/>
    <property type="project" value="GOC"/>
</dbReference>
<evidence type="ECO:0000256" key="9">
    <source>
        <dbReference type="ARBA" id="ARBA00023273"/>
    </source>
</evidence>
<dbReference type="InterPro" id="IPR042422">
    <property type="entry name" value="CC103"/>
</dbReference>
<evidence type="ECO:0000313" key="13">
    <source>
        <dbReference type="EMBL" id="CAL1677869.1"/>
    </source>
</evidence>
<gene>
    <name evidence="13" type="ORF">LPLAT_LOCUS3815</name>
</gene>
<evidence type="ECO:0000256" key="5">
    <source>
        <dbReference type="ARBA" id="ARBA00022490"/>
    </source>
</evidence>
<evidence type="ECO:0000313" key="14">
    <source>
        <dbReference type="Proteomes" id="UP001497644"/>
    </source>
</evidence>
<evidence type="ECO:0000256" key="8">
    <source>
        <dbReference type="ARBA" id="ARBA00023069"/>
    </source>
</evidence>
<feature type="domain" description="RNA-polymerase II-associated protein 3-like C-terminal" evidence="11">
    <location>
        <begin position="108"/>
        <end position="197"/>
    </location>
</feature>
<dbReference type="PANTHER" id="PTHR28572">
    <property type="entry name" value="COILED-COIL DOMAIN-CONTAINING PROTEIN 103"/>
    <property type="match status" value="1"/>
</dbReference>
<dbReference type="GO" id="GO:0007368">
    <property type="term" value="P:determination of left/right symmetry"/>
    <property type="evidence" value="ECO:0007669"/>
    <property type="project" value="TreeGrafter"/>
</dbReference>
<evidence type="ECO:0000256" key="3">
    <source>
        <dbReference type="ARBA" id="ARBA00004496"/>
    </source>
</evidence>
<comment type="subcellular location">
    <subcellularLocation>
        <location evidence="2">Cell projection</location>
        <location evidence="2">Cilium</location>
        <location evidence="2">Flagellum</location>
    </subcellularLocation>
    <subcellularLocation>
        <location evidence="3">Cytoplasm</location>
    </subcellularLocation>
</comment>
<evidence type="ECO:0000256" key="10">
    <source>
        <dbReference type="ARBA" id="ARBA00049986"/>
    </source>
</evidence>
<evidence type="ECO:0000256" key="2">
    <source>
        <dbReference type="ARBA" id="ARBA00004230"/>
    </source>
</evidence>
<keyword evidence="6" id="KW-0970">Cilium biogenesis/degradation</keyword>
<keyword evidence="8" id="KW-0969">Cilium</keyword>
<dbReference type="EMBL" id="OZ034836">
    <property type="protein sequence ID" value="CAL1677869.1"/>
    <property type="molecule type" value="Genomic_DNA"/>
</dbReference>
<comment type="similarity">
    <text evidence="10">Belongs to the DNAAF19/PR46b family.</text>
</comment>
<protein>
    <recommendedName>
        <fullName evidence="15">Coiled-coil domain-containing protein 103</fullName>
    </recommendedName>
</protein>
<dbReference type="GO" id="GO:0036159">
    <property type="term" value="P:inner dynein arm assembly"/>
    <property type="evidence" value="ECO:0007669"/>
    <property type="project" value="TreeGrafter"/>
</dbReference>
<sequence length="234" mass="27089">MSALKTPIDYKCLEEELHAALAADELYKLQNDAKIRAVEQGTPTYEHFRQMVNGAHLKPLDRNDTKSKIGVQWNPMINASGSHDSIISTARKSKCDKDNNKSIIKKSPETCEEFLQSWRTITDHSERFIFIWNLKNNLRNHIFRVEIPVSFFSDFMNVCLQYLSDMNDVTSIIEVLSILSTCNRFDLTICFMTKNERSICEEIFRQLQLKGTLQDKSLKSAIESLTVKYRIKIN</sequence>
<proteinExistence type="inferred from homology"/>
<comment type="function">
    <text evidence="1">Dynein-attachment factor required for cilia motility.</text>
</comment>
<dbReference type="Pfam" id="PF13877">
    <property type="entry name" value="RPAP3_C"/>
    <property type="match status" value="1"/>
</dbReference>
<comment type="subunit">
    <text evidence="4">Homodimer.</text>
</comment>
<accession>A0AAV2NDL7</accession>
<dbReference type="GO" id="GO:0036157">
    <property type="term" value="C:outer dynein arm"/>
    <property type="evidence" value="ECO:0007669"/>
    <property type="project" value="InterPro"/>
</dbReference>
<keyword evidence="5" id="KW-0963">Cytoplasm</keyword>
<dbReference type="Pfam" id="PF15867">
    <property type="entry name" value="Dynein_attach_N"/>
    <property type="match status" value="1"/>
</dbReference>
<evidence type="ECO:0000256" key="6">
    <source>
        <dbReference type="ARBA" id="ARBA00022794"/>
    </source>
</evidence>
<dbReference type="GO" id="GO:0031514">
    <property type="term" value="C:motile cilium"/>
    <property type="evidence" value="ECO:0007669"/>
    <property type="project" value="UniProtKB-SubCell"/>
</dbReference>
<dbReference type="AlphaFoldDB" id="A0AAV2NDL7"/>
<keyword evidence="14" id="KW-1185">Reference proteome</keyword>
<name>A0AAV2NDL7_9HYME</name>
<evidence type="ECO:0000256" key="1">
    <source>
        <dbReference type="ARBA" id="ARBA00004048"/>
    </source>
</evidence>
<keyword evidence="9" id="KW-0966">Cell projection</keyword>
<reference evidence="13" key="1">
    <citation type="submission" date="2024-04" db="EMBL/GenBank/DDBJ databases">
        <authorList>
            <consortium name="Molecular Ecology Group"/>
        </authorList>
    </citation>
    <scope>NUCLEOTIDE SEQUENCE</scope>
</reference>
<evidence type="ECO:0000259" key="12">
    <source>
        <dbReference type="Pfam" id="PF15867"/>
    </source>
</evidence>
<evidence type="ECO:0000256" key="4">
    <source>
        <dbReference type="ARBA" id="ARBA00011738"/>
    </source>
</evidence>
<evidence type="ECO:0000259" key="11">
    <source>
        <dbReference type="Pfam" id="PF13877"/>
    </source>
</evidence>
<dbReference type="Proteomes" id="UP001497644">
    <property type="component" value="Chromosome 13"/>
</dbReference>
<dbReference type="InterPro" id="IPR031733">
    <property type="entry name" value="Dynein_attach_N"/>
</dbReference>
<evidence type="ECO:0000256" key="7">
    <source>
        <dbReference type="ARBA" id="ARBA00022846"/>
    </source>
</evidence>
<keyword evidence="7" id="KW-0282">Flagellum</keyword>
<dbReference type="PANTHER" id="PTHR28572:SF1">
    <property type="entry name" value="COILED-COIL DOMAIN-CONTAINING PROTEIN 103"/>
    <property type="match status" value="1"/>
</dbReference>
<organism evidence="13 14">
    <name type="scientific">Lasius platythorax</name>
    <dbReference type="NCBI Taxonomy" id="488582"/>
    <lineage>
        <taxon>Eukaryota</taxon>
        <taxon>Metazoa</taxon>
        <taxon>Ecdysozoa</taxon>
        <taxon>Arthropoda</taxon>
        <taxon>Hexapoda</taxon>
        <taxon>Insecta</taxon>
        <taxon>Pterygota</taxon>
        <taxon>Neoptera</taxon>
        <taxon>Endopterygota</taxon>
        <taxon>Hymenoptera</taxon>
        <taxon>Apocrita</taxon>
        <taxon>Aculeata</taxon>
        <taxon>Formicoidea</taxon>
        <taxon>Formicidae</taxon>
        <taxon>Formicinae</taxon>
        <taxon>Lasius</taxon>
        <taxon>Lasius</taxon>
    </lineage>
</organism>